<organism evidence="3 4">
    <name type="scientific">Hyphomonas hirschiana VP5</name>
    <dbReference type="NCBI Taxonomy" id="1280951"/>
    <lineage>
        <taxon>Bacteria</taxon>
        <taxon>Pseudomonadati</taxon>
        <taxon>Pseudomonadota</taxon>
        <taxon>Alphaproteobacteria</taxon>
        <taxon>Hyphomonadales</taxon>
        <taxon>Hyphomonadaceae</taxon>
        <taxon>Hyphomonas</taxon>
    </lineage>
</organism>
<feature type="domain" description="Msp4/OMP-like" evidence="2">
    <location>
        <begin position="80"/>
        <end position="225"/>
    </location>
</feature>
<proteinExistence type="predicted"/>
<comment type="caution">
    <text evidence="3">The sequence shown here is derived from an EMBL/GenBank/DDBJ whole genome shotgun (WGS) entry which is preliminary data.</text>
</comment>
<evidence type="ECO:0000313" key="4">
    <source>
        <dbReference type="Proteomes" id="UP000025061"/>
    </source>
</evidence>
<dbReference type="AlphaFoldDB" id="A0A059F8L2"/>
<feature type="chain" id="PRO_5001572638" evidence="1">
    <location>
        <begin position="24"/>
        <end position="261"/>
    </location>
</feature>
<dbReference type="Pfam" id="PF01617">
    <property type="entry name" value="Surface_Ag_2"/>
    <property type="match status" value="1"/>
</dbReference>
<evidence type="ECO:0000313" key="3">
    <source>
        <dbReference type="EMBL" id="KCZ86893.1"/>
    </source>
</evidence>
<accession>A0A059F8L2</accession>
<feature type="signal peptide" evidence="1">
    <location>
        <begin position="1"/>
        <end position="23"/>
    </location>
</feature>
<dbReference type="Gene3D" id="2.40.160.20">
    <property type="match status" value="1"/>
</dbReference>
<dbReference type="PATRIC" id="fig|1280951.3.peg.3327"/>
<evidence type="ECO:0000256" key="1">
    <source>
        <dbReference type="SAM" id="SignalP"/>
    </source>
</evidence>
<name>A0A059F8L2_9PROT</name>
<sequence length="261" mass="26934">MKFYSALALAGAFAASLALPATAQEWYVSGSAGYVLQNDSSNSGTTGAFTTGNGAPALPFGTAIAAGTPYGWETEFDNGYAIAGEFGGFYENGFRSGLELVYSKADVDTHSGVNVAGTVIDGVDAAVLTGSPTQLGATVGAVVADGQGDLKSTSVFANIYYDFNRDGMIQPYVGAGLGYSDVSVDYSPSGVGIIDDSEGKLAYQIKGGASWAITDKIDLFGEAVYRATDDVELSNQLFPGTLNIENTQTVLSVGARYRFGG</sequence>
<gene>
    <name evidence="3" type="ORF">HHI_16512</name>
</gene>
<dbReference type="InterPro" id="IPR002566">
    <property type="entry name" value="Msp4_OMP-like"/>
</dbReference>
<dbReference type="SUPFAM" id="SSF56925">
    <property type="entry name" value="OMPA-like"/>
    <property type="match status" value="1"/>
</dbReference>
<dbReference type="Proteomes" id="UP000025061">
    <property type="component" value="Unassembled WGS sequence"/>
</dbReference>
<protein>
    <submittedName>
        <fullName evidence="3">Surface antigen family protein</fullName>
    </submittedName>
</protein>
<evidence type="ECO:0000259" key="2">
    <source>
        <dbReference type="Pfam" id="PF01617"/>
    </source>
</evidence>
<reference evidence="3 4" key="1">
    <citation type="submission" date="2013-04" db="EMBL/GenBank/DDBJ databases">
        <title>Hyphomonas hirschiana VP5 Genome Sequencing.</title>
        <authorList>
            <person name="Lai Q."/>
            <person name="Shao Z."/>
        </authorList>
    </citation>
    <scope>NUCLEOTIDE SEQUENCE [LARGE SCALE GENOMIC DNA]</scope>
    <source>
        <strain evidence="3 4">VP5</strain>
    </source>
</reference>
<dbReference type="RefSeq" id="WP_011648208.1">
    <property type="nucleotide sequence ID" value="NZ_ARYI01000021.1"/>
</dbReference>
<dbReference type="InterPro" id="IPR011250">
    <property type="entry name" value="OMP/PagP_B-barrel"/>
</dbReference>
<keyword evidence="1" id="KW-0732">Signal</keyword>
<dbReference type="OrthoDB" id="9810784at2"/>
<keyword evidence="4" id="KW-1185">Reference proteome</keyword>
<dbReference type="EMBL" id="ARYI01000021">
    <property type="protein sequence ID" value="KCZ86893.1"/>
    <property type="molecule type" value="Genomic_DNA"/>
</dbReference>